<organism evidence="2 3">
    <name type="scientific">Paucimonas lemoignei</name>
    <name type="common">Pseudomonas lemoignei</name>
    <dbReference type="NCBI Taxonomy" id="29443"/>
    <lineage>
        <taxon>Bacteria</taxon>
        <taxon>Pseudomonadati</taxon>
        <taxon>Pseudomonadota</taxon>
        <taxon>Betaproteobacteria</taxon>
        <taxon>Burkholderiales</taxon>
        <taxon>Burkholderiaceae</taxon>
        <taxon>Paucimonas</taxon>
    </lineage>
</organism>
<keyword evidence="3" id="KW-1185">Reference proteome</keyword>
<comment type="caution">
    <text evidence="2">The sequence shown here is derived from an EMBL/GenBank/DDBJ whole genome shotgun (WGS) entry which is preliminary data.</text>
</comment>
<dbReference type="Pfam" id="PF08895">
    <property type="entry name" value="DUF1840"/>
    <property type="match status" value="1"/>
</dbReference>
<gene>
    <name evidence="2" type="ORF">EDC30_103230</name>
</gene>
<dbReference type="RefSeq" id="WP_132258003.1">
    <property type="nucleotide sequence ID" value="NZ_SLZQ01000003.1"/>
</dbReference>
<feature type="region of interest" description="Disordered" evidence="1">
    <location>
        <begin position="54"/>
        <end position="83"/>
    </location>
</feature>
<proteinExistence type="predicted"/>
<dbReference type="EMBL" id="SLZQ01000003">
    <property type="protein sequence ID" value="TCS37938.1"/>
    <property type="molecule type" value="Genomic_DNA"/>
</dbReference>
<dbReference type="Proteomes" id="UP000295382">
    <property type="component" value="Unassembled WGS sequence"/>
</dbReference>
<sequence>MLITFKSKAAADILMYEIHAKRLLDLLGKDVKRGIITAAETGTAIQKLEAEIEAEHRREHEAEEQARRQAQEQGLDEKEVEEEMARHAAKNVKFSARAYPLLEMLRAAHAQGRDVMWGV</sequence>
<evidence type="ECO:0000256" key="1">
    <source>
        <dbReference type="SAM" id="MobiDB-lite"/>
    </source>
</evidence>
<reference evidence="2 3" key="1">
    <citation type="submission" date="2019-03" db="EMBL/GenBank/DDBJ databases">
        <title>Genomic Encyclopedia of Type Strains, Phase IV (KMG-IV): sequencing the most valuable type-strain genomes for metagenomic binning, comparative biology and taxonomic classification.</title>
        <authorList>
            <person name="Goeker M."/>
        </authorList>
    </citation>
    <scope>NUCLEOTIDE SEQUENCE [LARGE SCALE GENOMIC DNA]</scope>
    <source>
        <strain evidence="2 3">DSM 7445</strain>
    </source>
</reference>
<dbReference type="InterPro" id="IPR014991">
    <property type="entry name" value="DUF1840"/>
</dbReference>
<evidence type="ECO:0000313" key="3">
    <source>
        <dbReference type="Proteomes" id="UP000295382"/>
    </source>
</evidence>
<dbReference type="AlphaFoldDB" id="A0A4R3HXP1"/>
<accession>A0A4R3HXP1</accession>
<feature type="compositionally biased region" description="Basic and acidic residues" evidence="1">
    <location>
        <begin position="54"/>
        <end position="70"/>
    </location>
</feature>
<evidence type="ECO:0000313" key="2">
    <source>
        <dbReference type="EMBL" id="TCS37938.1"/>
    </source>
</evidence>
<protein>
    <submittedName>
        <fullName evidence="2">Uncharacterized protein DUF1840</fullName>
    </submittedName>
</protein>
<dbReference type="OrthoDB" id="5296629at2"/>
<name>A0A4R3HXP1_PAULE</name>